<evidence type="ECO:0000313" key="3">
    <source>
        <dbReference type="Proteomes" id="UP000195950"/>
    </source>
</evidence>
<dbReference type="InterPro" id="IPR032594">
    <property type="entry name" value="DUF4906"/>
</dbReference>
<gene>
    <name evidence="2" type="ORF">B5F32_21435</name>
</gene>
<proteinExistence type="predicted"/>
<dbReference type="Proteomes" id="UP000195950">
    <property type="component" value="Unassembled WGS sequence"/>
</dbReference>
<name>A0A1Y4HX01_PARDI</name>
<organism evidence="2 3">
    <name type="scientific">Parabacteroides distasonis</name>
    <dbReference type="NCBI Taxonomy" id="823"/>
    <lineage>
        <taxon>Bacteria</taxon>
        <taxon>Pseudomonadati</taxon>
        <taxon>Bacteroidota</taxon>
        <taxon>Bacteroidia</taxon>
        <taxon>Bacteroidales</taxon>
        <taxon>Tannerellaceae</taxon>
        <taxon>Parabacteroides</taxon>
    </lineage>
</organism>
<dbReference type="EMBL" id="NFJX01000050">
    <property type="protein sequence ID" value="OUP12575.1"/>
    <property type="molecule type" value="Genomic_DNA"/>
</dbReference>
<reference evidence="3" key="1">
    <citation type="submission" date="2017-04" db="EMBL/GenBank/DDBJ databases">
        <title>Function of individual gut microbiota members based on whole genome sequencing of pure cultures obtained from chicken caecum.</title>
        <authorList>
            <person name="Medvecky M."/>
            <person name="Cejkova D."/>
            <person name="Polansky O."/>
            <person name="Karasova D."/>
            <person name="Kubasova T."/>
            <person name="Cizek A."/>
            <person name="Rychlik I."/>
        </authorList>
    </citation>
    <scope>NUCLEOTIDE SEQUENCE [LARGE SCALE GENOMIC DNA]</scope>
    <source>
        <strain evidence="3">An199</strain>
    </source>
</reference>
<dbReference type="Pfam" id="PF16249">
    <property type="entry name" value="DUF4906"/>
    <property type="match status" value="1"/>
</dbReference>
<evidence type="ECO:0000313" key="2">
    <source>
        <dbReference type="EMBL" id="OUP12575.1"/>
    </source>
</evidence>
<comment type="caution">
    <text evidence="2">The sequence shown here is derived from an EMBL/GenBank/DDBJ whole genome shotgun (WGS) entry which is preliminary data.</text>
</comment>
<feature type="domain" description="DUF4906" evidence="1">
    <location>
        <begin position="294"/>
        <end position="364"/>
    </location>
</feature>
<dbReference type="AlphaFoldDB" id="A0A1Y4HX01"/>
<sequence>MKVLGIKLQKAGLIMMSIAGFIIGMSGCEDRLDTPLPSTGEGKAVEISLCVGLADEVDPLKMTDGTLDTKGLTDNKACGLNVRFGSSPASKAVSDVVDPLATAKPDRLYGLEVWQYDGNGTFQSGMGKSIGDVAIGSSFTVTLKEMEKCQLLIIARGSNGSTNTVGSLANKSLSAIREMTLNRASIDSIKDINTMPFIMLLTDVKIVNENGTYKIQSKQGTDVRILLKRLAARFYLGWNYEVPDYTLSQVILDAIPADYRLLPTLDKNGRYPSELDQYTYLRLSPEEMTTKGYACWLPANVRGSVGSVTSQNYRSKENAPAASTYLQFTATHSDGSKKLNYRVYLGKAISDFSVTSNTNYIYNVGIKHTGILPDDKRMTFVDPIPASQSNNNLVHTANCFMVPPGGAFCFDPYTFWRDGSQIDNAYLTGGTGAWCNRDISEVKLIWQTRDEGNIGEPAMGIVNSDDDHSNIVEWKDNKIYCRVASDTKGGSGGIAAYDSEGKIVWSWHVWVTDYAPSSIGEETVLTKNQRKFALSYNGTKQLPMMDRNLGAYDGYTEIPGSILQMSRANGFHYNTGRKDPFPSSYTMRNLIPEYGFSVTSDRPPKDVLVRFKANGMNWIIPSALSGTSSLATGYRQPLSPGKLDNASEGWAVPKTLHDPCPAGWRIPTENELQALVQLNKSYPSDANMKNDGGVLLKFDDTDIKTYLRLSGYVIGVTRLNNVGYCGYIMTSTKSGRYSRVFTIGLQGAVAGDSGARGFTGKEFGDIHSTRCIQERVN</sequence>
<protein>
    <recommendedName>
        <fullName evidence="1">DUF4906 domain-containing protein</fullName>
    </recommendedName>
</protein>
<evidence type="ECO:0000259" key="1">
    <source>
        <dbReference type="Pfam" id="PF16249"/>
    </source>
</evidence>
<accession>A0A1Y4HX01</accession>
<dbReference type="PROSITE" id="PS51257">
    <property type="entry name" value="PROKAR_LIPOPROTEIN"/>
    <property type="match status" value="1"/>
</dbReference>